<dbReference type="STRING" id="1387277.SAMN06295998_1409"/>
<sequence>MLDSCWKSIDFALINLSCLHRLPSLLAAWLPDGQRQGREWVALNRMRRLGPIGVSLAVGCSAHSADVFAFVNAQNE</sequence>
<dbReference type="AlphaFoldDB" id="A0A1W2ERZ2"/>
<gene>
    <name evidence="1" type="ORF">SAMN06295998_1409</name>
</gene>
<reference evidence="1 2" key="1">
    <citation type="submission" date="2017-04" db="EMBL/GenBank/DDBJ databases">
        <authorList>
            <person name="Afonso C.L."/>
            <person name="Miller P.J."/>
            <person name="Scott M.A."/>
            <person name="Spackman E."/>
            <person name="Goraichik I."/>
            <person name="Dimitrov K.M."/>
            <person name="Suarez D.L."/>
            <person name="Swayne D.E."/>
        </authorList>
    </citation>
    <scope>NUCLEOTIDE SEQUENCE [LARGE SCALE GENOMIC DNA]</scope>
    <source>
        <strain evidence="1 2">CGMCC 1.12644</strain>
    </source>
</reference>
<name>A0A1W2ERZ2_9RHOB</name>
<organism evidence="1 2">
    <name type="scientific">Primorskyibacter flagellatus</name>
    <dbReference type="NCBI Taxonomy" id="1387277"/>
    <lineage>
        <taxon>Bacteria</taxon>
        <taxon>Pseudomonadati</taxon>
        <taxon>Pseudomonadota</taxon>
        <taxon>Alphaproteobacteria</taxon>
        <taxon>Rhodobacterales</taxon>
        <taxon>Roseobacteraceae</taxon>
        <taxon>Primorskyibacter</taxon>
    </lineage>
</organism>
<keyword evidence="2" id="KW-1185">Reference proteome</keyword>
<dbReference type="Proteomes" id="UP000192330">
    <property type="component" value="Unassembled WGS sequence"/>
</dbReference>
<evidence type="ECO:0000313" key="1">
    <source>
        <dbReference type="EMBL" id="SMD12332.1"/>
    </source>
</evidence>
<proteinExistence type="predicted"/>
<accession>A0A1W2ERZ2</accession>
<dbReference type="EMBL" id="FWYD01000040">
    <property type="protein sequence ID" value="SMD12332.1"/>
    <property type="molecule type" value="Genomic_DNA"/>
</dbReference>
<evidence type="ECO:0000313" key="2">
    <source>
        <dbReference type="Proteomes" id="UP000192330"/>
    </source>
</evidence>
<protein>
    <submittedName>
        <fullName evidence="1">Uncharacterized protein</fullName>
    </submittedName>
</protein>
<feature type="non-terminal residue" evidence="1">
    <location>
        <position position="76"/>
    </location>
</feature>